<protein>
    <submittedName>
        <fullName evidence="1">Uncharacterized protein</fullName>
    </submittedName>
</protein>
<proteinExistence type="predicted"/>
<comment type="caution">
    <text evidence="1">The sequence shown here is derived from an EMBL/GenBank/DDBJ whole genome shotgun (WGS) entry which is preliminary data.</text>
</comment>
<name>A0ABS9BUW5_9BACT</name>
<organism evidence="1 2">
    <name type="scientific">Mariniradius sediminis</name>
    <dbReference type="NCBI Taxonomy" id="2909237"/>
    <lineage>
        <taxon>Bacteria</taxon>
        <taxon>Pseudomonadati</taxon>
        <taxon>Bacteroidota</taxon>
        <taxon>Cytophagia</taxon>
        <taxon>Cytophagales</taxon>
        <taxon>Cyclobacteriaceae</taxon>
        <taxon>Mariniradius</taxon>
    </lineage>
</organism>
<sequence>MKTRLIVIIALWAISSGAVGQNFGFARVFDEKGMKIAKGKVVSVTESLLQLRRNGQVIDLPVSDIFSIKTKRSAGNNIAVGAGVGAVTMAILGIVSADEDAYIFAYNETEGAASGLLLGAPMGAAVGGITALFKGSRTFDIGGDGAKMKAFETYLLSVKK</sequence>
<evidence type="ECO:0000313" key="2">
    <source>
        <dbReference type="Proteomes" id="UP001201449"/>
    </source>
</evidence>
<keyword evidence="2" id="KW-1185">Reference proteome</keyword>
<gene>
    <name evidence="1" type="ORF">L0U89_08605</name>
</gene>
<dbReference type="EMBL" id="JAKEVZ010000005">
    <property type="protein sequence ID" value="MCF1751129.1"/>
    <property type="molecule type" value="Genomic_DNA"/>
</dbReference>
<accession>A0ABS9BUW5</accession>
<dbReference type="Proteomes" id="UP001201449">
    <property type="component" value="Unassembled WGS sequence"/>
</dbReference>
<dbReference type="RefSeq" id="WP_234861162.1">
    <property type="nucleotide sequence ID" value="NZ_JAKEVZ010000005.1"/>
</dbReference>
<reference evidence="1 2" key="1">
    <citation type="submission" date="2022-01" db="EMBL/GenBank/DDBJ databases">
        <title>Mariniradius saccharolyticus sp. nov., isolated from sediment of a river.</title>
        <authorList>
            <person name="Liu H."/>
        </authorList>
    </citation>
    <scope>NUCLEOTIDE SEQUENCE [LARGE SCALE GENOMIC DNA]</scope>
    <source>
        <strain evidence="1 2">RY-2</strain>
    </source>
</reference>
<evidence type="ECO:0000313" key="1">
    <source>
        <dbReference type="EMBL" id="MCF1751129.1"/>
    </source>
</evidence>